<evidence type="ECO:0000259" key="3">
    <source>
        <dbReference type="Pfam" id="PF05368"/>
    </source>
</evidence>
<dbReference type="InterPro" id="IPR008030">
    <property type="entry name" value="NmrA-like"/>
</dbReference>
<organism evidence="4 5">
    <name type="scientific">Apiotrichum porosum</name>
    <dbReference type="NCBI Taxonomy" id="105984"/>
    <lineage>
        <taxon>Eukaryota</taxon>
        <taxon>Fungi</taxon>
        <taxon>Dikarya</taxon>
        <taxon>Basidiomycota</taxon>
        <taxon>Agaricomycotina</taxon>
        <taxon>Tremellomycetes</taxon>
        <taxon>Trichosporonales</taxon>
        <taxon>Trichosporonaceae</taxon>
        <taxon>Apiotrichum</taxon>
    </lineage>
</organism>
<dbReference type="InterPro" id="IPR036291">
    <property type="entry name" value="NAD(P)-bd_dom_sf"/>
</dbReference>
<evidence type="ECO:0000256" key="1">
    <source>
        <dbReference type="ARBA" id="ARBA00006328"/>
    </source>
</evidence>
<dbReference type="AlphaFoldDB" id="A0A427XHH2"/>
<dbReference type="GeneID" id="39587211"/>
<dbReference type="EMBL" id="RSCE01000013">
    <property type="protein sequence ID" value="RSH78207.1"/>
    <property type="molecule type" value="Genomic_DNA"/>
</dbReference>
<protein>
    <recommendedName>
        <fullName evidence="3">NmrA-like domain-containing protein</fullName>
    </recommendedName>
</protein>
<dbReference type="RefSeq" id="XP_028473354.1">
    <property type="nucleotide sequence ID" value="XM_028618398.1"/>
</dbReference>
<evidence type="ECO:0000313" key="5">
    <source>
        <dbReference type="Proteomes" id="UP000279236"/>
    </source>
</evidence>
<evidence type="ECO:0000313" key="4">
    <source>
        <dbReference type="EMBL" id="RSH78207.1"/>
    </source>
</evidence>
<dbReference type="Gene3D" id="3.90.25.10">
    <property type="entry name" value="UDP-galactose 4-epimerase, domain 1"/>
    <property type="match status" value="1"/>
</dbReference>
<name>A0A427XHH2_9TREE</name>
<evidence type="ECO:0000256" key="2">
    <source>
        <dbReference type="ARBA" id="ARBA00022857"/>
    </source>
</evidence>
<dbReference type="Gene3D" id="3.40.50.720">
    <property type="entry name" value="NAD(P)-binding Rossmann-like Domain"/>
    <property type="match status" value="1"/>
</dbReference>
<dbReference type="SUPFAM" id="SSF51735">
    <property type="entry name" value="NAD(P)-binding Rossmann-fold domains"/>
    <property type="match status" value="1"/>
</dbReference>
<dbReference type="GO" id="GO:0005634">
    <property type="term" value="C:nucleus"/>
    <property type="evidence" value="ECO:0007669"/>
    <property type="project" value="TreeGrafter"/>
</dbReference>
<comment type="caution">
    <text evidence="4">The sequence shown here is derived from an EMBL/GenBank/DDBJ whole genome shotgun (WGS) entry which is preliminary data.</text>
</comment>
<reference evidence="4 5" key="1">
    <citation type="submission" date="2018-11" db="EMBL/GenBank/DDBJ databases">
        <title>Genome sequence of Apiotrichum porosum DSM 27194.</title>
        <authorList>
            <person name="Aliyu H."/>
            <person name="Gorte O."/>
            <person name="Ochsenreither K."/>
        </authorList>
    </citation>
    <scope>NUCLEOTIDE SEQUENCE [LARGE SCALE GENOMIC DNA]</scope>
    <source>
        <strain evidence="4 5">DSM 27194</strain>
    </source>
</reference>
<accession>A0A427XHH2</accession>
<comment type="similarity">
    <text evidence="1">Belongs to the NmrA-type oxidoreductase family.</text>
</comment>
<dbReference type="Proteomes" id="UP000279236">
    <property type="component" value="Unassembled WGS sequence"/>
</dbReference>
<dbReference type="InterPro" id="IPR051164">
    <property type="entry name" value="NmrA-like_oxidored"/>
</dbReference>
<proteinExistence type="inferred from homology"/>
<dbReference type="PANTHER" id="PTHR42748">
    <property type="entry name" value="NITROGEN METABOLITE REPRESSION PROTEIN NMRA FAMILY MEMBER"/>
    <property type="match status" value="1"/>
</dbReference>
<dbReference type="STRING" id="105984.A0A427XHH2"/>
<dbReference type="OrthoDB" id="9997102at2759"/>
<dbReference type="PANTHER" id="PTHR42748:SF7">
    <property type="entry name" value="NMRA LIKE REDOX SENSOR 1-RELATED"/>
    <property type="match status" value="1"/>
</dbReference>
<keyword evidence="5" id="KW-1185">Reference proteome</keyword>
<gene>
    <name evidence="4" type="ORF">EHS24_002668</name>
</gene>
<dbReference type="Pfam" id="PF05368">
    <property type="entry name" value="NmrA"/>
    <property type="match status" value="1"/>
</dbReference>
<keyword evidence="2" id="KW-0521">NADP</keyword>
<sequence>MTTATDTVMNPLITGLATKHVVVFGGTGQQGSAFVRALGAYNTDPAAPHYTIHVLTRSKGPVNVSSVPGVKAVYCENYMDVPLMAFEATGVLMGQIHGVFDVQGYVSEKEDEEQGKRIVDAAAEWGVKHFIYASVSHDETVTLGHDGLDTKRAVERHLKANDAGMKWTMLADTDFMDNWLPDQRFTLKAYRTILLRKTFHKRPDAKLAMISTRDIGRAGAKALHEPETYANTSIYLAGDALSMSEVVEIYKDVMGGPPTETWGLVATIGLWSDPHANKLTKFYDAKGYDINLEATKKVLPDVEDFRAFLERFKREHANKA</sequence>
<feature type="domain" description="NmrA-like" evidence="3">
    <location>
        <begin position="18"/>
        <end position="256"/>
    </location>
</feature>